<dbReference type="GO" id="GO:0003735">
    <property type="term" value="F:structural constituent of ribosome"/>
    <property type="evidence" value="ECO:0007669"/>
    <property type="project" value="InterPro"/>
</dbReference>
<protein>
    <recommendedName>
        <fullName evidence="7">Large ribosomal subunit protein mL51</fullName>
    </recommendedName>
    <alternativeName>
        <fullName evidence="8">39S ribosomal protein L51, mitochondrial</fullName>
    </alternativeName>
</protein>
<comment type="subcellular location">
    <subcellularLocation>
        <location evidence="1">Mitochondrion</location>
    </subcellularLocation>
</comment>
<evidence type="ECO:0000313" key="9">
    <source>
        <dbReference type="EMBL" id="CAG7826972.1"/>
    </source>
</evidence>
<keyword evidence="10" id="KW-1185">Reference proteome</keyword>
<accession>A0A8J2L7B2</accession>
<evidence type="ECO:0000313" key="10">
    <source>
        <dbReference type="Proteomes" id="UP000708208"/>
    </source>
</evidence>
<dbReference type="InterPro" id="IPR019373">
    <property type="entry name" value="Ribosomal_mL51"/>
</dbReference>
<evidence type="ECO:0000256" key="4">
    <source>
        <dbReference type="ARBA" id="ARBA00022980"/>
    </source>
</evidence>
<comment type="caution">
    <text evidence="9">The sequence shown here is derived from an EMBL/GenBank/DDBJ whole genome shotgun (WGS) entry which is preliminary data.</text>
</comment>
<dbReference type="GO" id="GO:0005762">
    <property type="term" value="C:mitochondrial large ribosomal subunit"/>
    <property type="evidence" value="ECO:0007669"/>
    <property type="project" value="TreeGrafter"/>
</dbReference>
<keyword evidence="4" id="KW-0689">Ribosomal protein</keyword>
<sequence length="225" mass="27101">MRAWDVNTINVKREPQFRAGNFKFQNSLKEAELWRTLRVSKFAFQKRIINKMFRNMMNSLVKSVDTLKIISKEFTVPVRYPHYYAKDKKPLVRRFGYKDKAIWRGALPRLNTGTRLPKPEYNPSNAWSDKKALFGQNDYIDILGNPKLHPVLISYNIPAWLRGFHGNEYQMLQRKKAFFGQQIASSNHTAYMQMWKRIRHQYKFLNWSKPQNRMPKQYYRDMRNK</sequence>
<evidence type="ECO:0000256" key="5">
    <source>
        <dbReference type="ARBA" id="ARBA00023128"/>
    </source>
</evidence>
<dbReference type="OrthoDB" id="10059330at2759"/>
<evidence type="ECO:0000256" key="1">
    <source>
        <dbReference type="ARBA" id="ARBA00004173"/>
    </source>
</evidence>
<keyword evidence="6" id="KW-0687">Ribonucleoprotein</keyword>
<name>A0A8J2L7B2_9HEXA</name>
<proteinExistence type="inferred from homology"/>
<keyword evidence="5" id="KW-0496">Mitochondrion</keyword>
<dbReference type="GO" id="GO:0006412">
    <property type="term" value="P:translation"/>
    <property type="evidence" value="ECO:0007669"/>
    <property type="project" value="TreeGrafter"/>
</dbReference>
<reference evidence="9" key="1">
    <citation type="submission" date="2021-06" db="EMBL/GenBank/DDBJ databases">
        <authorList>
            <person name="Hodson N. C."/>
            <person name="Mongue J. A."/>
            <person name="Jaron S. K."/>
        </authorList>
    </citation>
    <scope>NUCLEOTIDE SEQUENCE</scope>
</reference>
<dbReference type="EMBL" id="CAJVCH010541826">
    <property type="protein sequence ID" value="CAG7826972.1"/>
    <property type="molecule type" value="Genomic_DNA"/>
</dbReference>
<dbReference type="Pfam" id="PF10244">
    <property type="entry name" value="MRP-L51"/>
    <property type="match status" value="1"/>
</dbReference>
<evidence type="ECO:0000256" key="2">
    <source>
        <dbReference type="ARBA" id="ARBA00010972"/>
    </source>
</evidence>
<evidence type="ECO:0000256" key="8">
    <source>
        <dbReference type="ARBA" id="ARBA00035419"/>
    </source>
</evidence>
<evidence type="ECO:0000256" key="7">
    <source>
        <dbReference type="ARBA" id="ARBA00035182"/>
    </source>
</evidence>
<dbReference type="Proteomes" id="UP000708208">
    <property type="component" value="Unassembled WGS sequence"/>
</dbReference>
<organism evidence="9 10">
    <name type="scientific">Allacma fusca</name>
    <dbReference type="NCBI Taxonomy" id="39272"/>
    <lineage>
        <taxon>Eukaryota</taxon>
        <taxon>Metazoa</taxon>
        <taxon>Ecdysozoa</taxon>
        <taxon>Arthropoda</taxon>
        <taxon>Hexapoda</taxon>
        <taxon>Collembola</taxon>
        <taxon>Symphypleona</taxon>
        <taxon>Sminthuridae</taxon>
        <taxon>Allacma</taxon>
    </lineage>
</organism>
<dbReference type="PANTHER" id="PTHR13409:SF0">
    <property type="entry name" value="LARGE RIBOSOMAL SUBUNIT PROTEIN ML51"/>
    <property type="match status" value="1"/>
</dbReference>
<evidence type="ECO:0000256" key="6">
    <source>
        <dbReference type="ARBA" id="ARBA00023274"/>
    </source>
</evidence>
<comment type="similarity">
    <text evidence="2">Belongs to the mitochondrion-specific ribosomal protein mL51 family.</text>
</comment>
<dbReference type="AlphaFoldDB" id="A0A8J2L7B2"/>
<evidence type="ECO:0000256" key="3">
    <source>
        <dbReference type="ARBA" id="ARBA00022946"/>
    </source>
</evidence>
<dbReference type="PANTHER" id="PTHR13409">
    <property type="entry name" value="MITOCHONDRIAL 39S RIBOSOMAL PROTEIN L51"/>
    <property type="match status" value="1"/>
</dbReference>
<keyword evidence="3" id="KW-0809">Transit peptide</keyword>
<gene>
    <name evidence="9" type="ORF">AFUS01_LOCUS36991</name>
</gene>